<gene>
    <name evidence="1" type="ORF">SAMN05216313_1126</name>
    <name evidence="2" type="ORF">SAMN05216313_12678</name>
</gene>
<dbReference type="STRING" id="460384.SAMN05216313_1126"/>
<dbReference type="GO" id="GO:0003677">
    <property type="term" value="F:DNA binding"/>
    <property type="evidence" value="ECO:0007669"/>
    <property type="project" value="InterPro"/>
</dbReference>
<evidence type="ECO:0000313" key="1">
    <source>
        <dbReference type="EMBL" id="SET70778.1"/>
    </source>
</evidence>
<dbReference type="EMBL" id="FOIM01000012">
    <property type="protein sequence ID" value="SET70778.1"/>
    <property type="molecule type" value="Genomic_DNA"/>
</dbReference>
<proteinExistence type="predicted"/>
<evidence type="ECO:0000313" key="2">
    <source>
        <dbReference type="EMBL" id="SEU05034.1"/>
    </source>
</evidence>
<dbReference type="SUPFAM" id="SSF54171">
    <property type="entry name" value="DNA-binding domain"/>
    <property type="match status" value="1"/>
</dbReference>
<dbReference type="InterPro" id="IPR016177">
    <property type="entry name" value="DNA-bd_dom_sf"/>
</dbReference>
<reference evidence="1" key="1">
    <citation type="submission" date="2016-10" db="EMBL/GenBank/DDBJ databases">
        <authorList>
            <person name="de Groot N.N."/>
        </authorList>
    </citation>
    <scope>NUCLEOTIDE SEQUENCE [LARGE SCALE GENOMIC DNA]</scope>
    <source>
        <strain evidence="1">NLAE-zl-G277</strain>
    </source>
</reference>
<keyword evidence="3" id="KW-1185">Reference proteome</keyword>
<dbReference type="Proteomes" id="UP000198508">
    <property type="component" value="Unassembled WGS sequence"/>
</dbReference>
<dbReference type="Gene3D" id="1.20.5.2050">
    <property type="match status" value="1"/>
</dbReference>
<dbReference type="EMBL" id="FOIM01000026">
    <property type="protein sequence ID" value="SEU05034.1"/>
    <property type="molecule type" value="Genomic_DNA"/>
</dbReference>
<dbReference type="AlphaFoldDB" id="A0A1I0GIK0"/>
<reference evidence="3" key="2">
    <citation type="submission" date="2016-10" db="EMBL/GenBank/DDBJ databases">
        <authorList>
            <person name="Varghese N."/>
            <person name="Submissions S."/>
        </authorList>
    </citation>
    <scope>NUCLEOTIDE SEQUENCE [LARGE SCALE GENOMIC DNA]</scope>
    <source>
        <strain evidence="3">NLAE-zl-G277</strain>
    </source>
</reference>
<name>A0A1I0GIK0_9FIRM</name>
<protein>
    <submittedName>
        <fullName evidence="1">AP2 domain-containing protein</fullName>
    </submittedName>
</protein>
<organism evidence="1 3">
    <name type="scientific">Enterocloster lavalensis</name>
    <dbReference type="NCBI Taxonomy" id="460384"/>
    <lineage>
        <taxon>Bacteria</taxon>
        <taxon>Bacillati</taxon>
        <taxon>Bacillota</taxon>
        <taxon>Clostridia</taxon>
        <taxon>Lachnospirales</taxon>
        <taxon>Lachnospiraceae</taxon>
        <taxon>Enterocloster</taxon>
    </lineage>
</organism>
<accession>A0A1I0GIK0</accession>
<dbReference type="RefSeq" id="WP_092364107.1">
    <property type="nucleotide sequence ID" value="NZ_FOIM01000012.1"/>
</dbReference>
<sequence>MGTKHRKIEIGQTYGRLTVREYLGLIPYNGTNRNRHMYRCECSCGNFIDLPGTYIGKAWKSCGCLQKESREKPIPAGTRFGRLTVIEPHDLIPGRGYRYKCQCDCGNIIISRGDMLRRGEVQSCGCLHDELFRENSKIAYKNSFVDGTNVPRIASTQTVQRNNTSGVTGVTWHKGTGKWRASISFKGKSYSLGYYTEIPLAAKARKTAEDELFGDFLKWYAEEYPENWKRIQKRQQKKHP</sequence>
<evidence type="ECO:0000313" key="3">
    <source>
        <dbReference type="Proteomes" id="UP000198508"/>
    </source>
</evidence>